<gene>
    <name evidence="3" type="ORF">SAMN06893096_11333</name>
</gene>
<dbReference type="InterPro" id="IPR011050">
    <property type="entry name" value="Pectin_lyase_fold/virulence"/>
</dbReference>
<dbReference type="SUPFAM" id="SSF51126">
    <property type="entry name" value="Pectin lyase-like"/>
    <property type="match status" value="1"/>
</dbReference>
<accession>A0A239J7J5</accession>
<feature type="compositionally biased region" description="Low complexity" evidence="1">
    <location>
        <begin position="176"/>
        <end position="249"/>
    </location>
</feature>
<dbReference type="InterPro" id="IPR012334">
    <property type="entry name" value="Pectin_lyas_fold"/>
</dbReference>
<evidence type="ECO:0000256" key="2">
    <source>
        <dbReference type="SAM" id="SignalP"/>
    </source>
</evidence>
<keyword evidence="4" id="KW-1185">Reference proteome</keyword>
<organism evidence="3 4">
    <name type="scientific">Geodermatophilus pulveris</name>
    <dbReference type="NCBI Taxonomy" id="1564159"/>
    <lineage>
        <taxon>Bacteria</taxon>
        <taxon>Bacillati</taxon>
        <taxon>Actinomycetota</taxon>
        <taxon>Actinomycetes</taxon>
        <taxon>Geodermatophilales</taxon>
        <taxon>Geodermatophilaceae</taxon>
        <taxon>Geodermatophilus</taxon>
    </lineage>
</organism>
<evidence type="ECO:0000313" key="4">
    <source>
        <dbReference type="Proteomes" id="UP000198373"/>
    </source>
</evidence>
<evidence type="ECO:0000313" key="3">
    <source>
        <dbReference type="EMBL" id="SNT01837.1"/>
    </source>
</evidence>
<dbReference type="RefSeq" id="WP_143425145.1">
    <property type="nucleotide sequence ID" value="NZ_FZOO01000013.1"/>
</dbReference>
<dbReference type="AlphaFoldDB" id="A0A239J7J5"/>
<sequence>MHGRRPPHARPNTAVRWTARTAVAATVATAAAAGLVLLDSTVAAAATTVVDDRVTGTGNNQHAYANGWRMGGGLSGMWASTDHYTINANATVSLRFYGTDVQLTGSHAPDFGTAKVSIDGGAPVTVSQRVSGPRGNDVVFFDANGTGALTEGQHTLLLTTTSTSVFTLDRSIITSSSTTPAISSPAAPTAQSAAPSTSPPETTTASPAPSPAGTASASPTGTAATTMPTAPASTTPVPTPTATGSAPLTTTPPPSATTPTSSAGLVRTPEDFGADGTDGTSDTAALQTALNALRTGETLHIPAGRVYRHDAVLVVPPSAAGARVSGTGTLMATVQQRSALKVYAPDFRVDGITRRIEATTSRGTTEDHHSIFVNAPGYRSTGVTIDGSHAAGYFFFGARDFVVERPVVRNTRADGIHVTHDSQDGRILSPLVQDVGDDGVAVVSYAGGFSDVPVRRIHVSSPRVEGQSHGRGLSVVGGEDVTFTDVFVQGSAGAGVFIGVEGNTNHVRRVTVSGGELVGSNHRSDIDHGAVFLTSSRAGGAVEDVLVEGLTLRDTLNGRGSALKTGGSTGTFARVLLRDVTTRGAESVEGFYPDGSIPSSSYGALAWIGTDGARLPDRGAYRG</sequence>
<reference evidence="4" key="1">
    <citation type="submission" date="2017-06" db="EMBL/GenBank/DDBJ databases">
        <authorList>
            <person name="Varghese N."/>
            <person name="Submissions S."/>
        </authorList>
    </citation>
    <scope>NUCLEOTIDE SEQUENCE [LARGE SCALE GENOMIC DNA]</scope>
    <source>
        <strain evidence="4">DSM 46839</strain>
    </source>
</reference>
<evidence type="ECO:0000256" key="1">
    <source>
        <dbReference type="SAM" id="MobiDB-lite"/>
    </source>
</evidence>
<evidence type="ECO:0008006" key="5">
    <source>
        <dbReference type="Google" id="ProtNLM"/>
    </source>
</evidence>
<feature type="signal peptide" evidence="2">
    <location>
        <begin position="1"/>
        <end position="45"/>
    </location>
</feature>
<dbReference type="EMBL" id="FZOO01000013">
    <property type="protein sequence ID" value="SNT01837.1"/>
    <property type="molecule type" value="Genomic_DNA"/>
</dbReference>
<dbReference type="OrthoDB" id="4710199at2"/>
<dbReference type="Gene3D" id="2.160.20.10">
    <property type="entry name" value="Single-stranded right-handed beta-helix, Pectin lyase-like"/>
    <property type="match status" value="1"/>
</dbReference>
<feature type="region of interest" description="Disordered" evidence="1">
    <location>
        <begin position="176"/>
        <end position="281"/>
    </location>
</feature>
<dbReference type="Gene3D" id="2.60.120.260">
    <property type="entry name" value="Galactose-binding domain-like"/>
    <property type="match status" value="1"/>
</dbReference>
<feature type="chain" id="PRO_5012037357" description="Pectate lyase superfamily protein" evidence="2">
    <location>
        <begin position="46"/>
        <end position="623"/>
    </location>
</feature>
<keyword evidence="2" id="KW-0732">Signal</keyword>
<dbReference type="Proteomes" id="UP000198373">
    <property type="component" value="Unassembled WGS sequence"/>
</dbReference>
<proteinExistence type="predicted"/>
<name>A0A239J7J5_9ACTN</name>
<protein>
    <recommendedName>
        <fullName evidence="5">Pectate lyase superfamily protein</fullName>
    </recommendedName>
</protein>